<evidence type="ECO:0000256" key="2">
    <source>
        <dbReference type="SAM" id="Phobius"/>
    </source>
</evidence>
<gene>
    <name evidence="4" type="ORF">PF008_g26867</name>
</gene>
<feature type="compositionally biased region" description="Acidic residues" evidence="1">
    <location>
        <begin position="277"/>
        <end position="294"/>
    </location>
</feature>
<comment type="caution">
    <text evidence="4">The sequence shown here is derived from an EMBL/GenBank/DDBJ whole genome shotgun (WGS) entry which is preliminary data.</text>
</comment>
<proteinExistence type="predicted"/>
<keyword evidence="2" id="KW-1133">Transmembrane helix</keyword>
<evidence type="ECO:0008006" key="6">
    <source>
        <dbReference type="Google" id="ProtNLM"/>
    </source>
</evidence>
<evidence type="ECO:0000313" key="5">
    <source>
        <dbReference type="Proteomes" id="UP000486351"/>
    </source>
</evidence>
<evidence type="ECO:0000256" key="3">
    <source>
        <dbReference type="SAM" id="SignalP"/>
    </source>
</evidence>
<feature type="region of interest" description="Disordered" evidence="1">
    <location>
        <begin position="341"/>
        <end position="385"/>
    </location>
</feature>
<feature type="region of interest" description="Disordered" evidence="1">
    <location>
        <begin position="151"/>
        <end position="312"/>
    </location>
</feature>
<reference evidence="4 5" key="1">
    <citation type="submission" date="2018-09" db="EMBL/GenBank/DDBJ databases">
        <title>Genomic investigation of the strawberry pathogen Phytophthora fragariae indicates pathogenicity is determined by transcriptional variation in three key races.</title>
        <authorList>
            <person name="Adams T.M."/>
            <person name="Armitage A.D."/>
            <person name="Sobczyk M.K."/>
            <person name="Bates H.J."/>
            <person name="Dunwell J.M."/>
            <person name="Nellist C.F."/>
            <person name="Harrison R.J."/>
        </authorList>
    </citation>
    <scope>NUCLEOTIDE SEQUENCE [LARGE SCALE GENOMIC DNA]</scope>
    <source>
        <strain evidence="4 5">NOV-77</strain>
    </source>
</reference>
<feature type="compositionally biased region" description="Low complexity" evidence="1">
    <location>
        <begin position="295"/>
        <end position="312"/>
    </location>
</feature>
<sequence length="385" mass="38499">MMRALPMLLLATLSASASASVDVSVCRDATYALSVDASSLCAGSGSTPAGFSCPKAGDVAVADCHSYLPSYADGSCVAPEDAVCQLVNGDTWGCVLPTEGCDGVVEQKSECATWDYSADDTVDLDGSGSFDGNEDYDESWFVQTTELRPLYNCGEKPTPAPTTSAPVATPAATTTAPTATPAATTTAPTATPAATTSAPVATPATTTTAPTATPAATTTAPKATPAATTTAPKATPAATTTNTTETPTPTPAATKMTPSATPAATTNQGSWSASGSEDSDVGDSDATVGDDDSATTDSSKVSLSSSDVSNSAGLSASLVGGIAAAAALVAVVAVAAIYRKRHQSRQADTDAPATSRERRESVEYEMALTPPNALTSPKMLTSPRV</sequence>
<keyword evidence="2" id="KW-0812">Transmembrane</keyword>
<dbReference type="Proteomes" id="UP000486351">
    <property type="component" value="Unassembled WGS sequence"/>
</dbReference>
<keyword evidence="3" id="KW-0732">Signal</keyword>
<feature type="chain" id="PRO_5026090399" description="Carbohydrate-binding protein" evidence="3">
    <location>
        <begin position="20"/>
        <end position="385"/>
    </location>
</feature>
<dbReference type="AlphaFoldDB" id="A0A6G0QFU2"/>
<evidence type="ECO:0000313" key="4">
    <source>
        <dbReference type="EMBL" id="KAE9285629.1"/>
    </source>
</evidence>
<dbReference type="EMBL" id="QXFY01003388">
    <property type="protein sequence ID" value="KAE9285629.1"/>
    <property type="molecule type" value="Genomic_DNA"/>
</dbReference>
<keyword evidence="2" id="KW-0472">Membrane</keyword>
<feature type="compositionally biased region" description="Polar residues" evidence="1">
    <location>
        <begin position="372"/>
        <end position="385"/>
    </location>
</feature>
<protein>
    <recommendedName>
        <fullName evidence="6">Carbohydrate-binding protein</fullName>
    </recommendedName>
</protein>
<name>A0A6G0QFU2_9STRA</name>
<organism evidence="4 5">
    <name type="scientific">Phytophthora fragariae</name>
    <dbReference type="NCBI Taxonomy" id="53985"/>
    <lineage>
        <taxon>Eukaryota</taxon>
        <taxon>Sar</taxon>
        <taxon>Stramenopiles</taxon>
        <taxon>Oomycota</taxon>
        <taxon>Peronosporomycetes</taxon>
        <taxon>Peronosporales</taxon>
        <taxon>Peronosporaceae</taxon>
        <taxon>Phytophthora</taxon>
    </lineage>
</organism>
<evidence type="ECO:0000256" key="1">
    <source>
        <dbReference type="SAM" id="MobiDB-lite"/>
    </source>
</evidence>
<feature type="transmembrane region" description="Helical" evidence="2">
    <location>
        <begin position="314"/>
        <end position="338"/>
    </location>
</feature>
<accession>A0A6G0QFU2</accession>
<feature type="compositionally biased region" description="Low complexity" evidence="1">
    <location>
        <begin position="161"/>
        <end position="276"/>
    </location>
</feature>
<feature type="signal peptide" evidence="3">
    <location>
        <begin position="1"/>
        <end position="19"/>
    </location>
</feature>